<name>A0A8S5QNR6_9CAUD</name>
<evidence type="ECO:0000313" key="1">
    <source>
        <dbReference type="EMBL" id="DAE20459.1"/>
    </source>
</evidence>
<reference evidence="1" key="1">
    <citation type="journal article" date="2021" name="Proc. Natl. Acad. Sci. U.S.A.">
        <title>A Catalog of Tens of Thousands of Viruses from Human Metagenomes Reveals Hidden Associations with Chronic Diseases.</title>
        <authorList>
            <person name="Tisza M.J."/>
            <person name="Buck C.B."/>
        </authorList>
    </citation>
    <scope>NUCLEOTIDE SEQUENCE</scope>
    <source>
        <strain evidence="1">CtPbe19</strain>
    </source>
</reference>
<organism evidence="1">
    <name type="scientific">Podoviridae sp. ctPbe19</name>
    <dbReference type="NCBI Taxonomy" id="2826554"/>
    <lineage>
        <taxon>Viruses</taxon>
        <taxon>Duplodnaviria</taxon>
        <taxon>Heunggongvirae</taxon>
        <taxon>Uroviricota</taxon>
        <taxon>Caudoviricetes</taxon>
    </lineage>
</organism>
<dbReference type="EMBL" id="BK015695">
    <property type="protein sequence ID" value="DAE20459.1"/>
    <property type="molecule type" value="Genomic_DNA"/>
</dbReference>
<protein>
    <submittedName>
        <fullName evidence="1">Uncharacterized protein</fullName>
    </submittedName>
</protein>
<proteinExistence type="predicted"/>
<sequence>MFNNKDNYNLCTIEIDKVLYKMYNKGTKKDVKEMNKMDEVTVRYQNRRYKVIINANDIQELMEFTKDRIVGEIEKIVEIKNHYC</sequence>
<accession>A0A8S5QNR6</accession>